<name>A0A2V3INF3_9FLOR</name>
<evidence type="ECO:0000313" key="2">
    <source>
        <dbReference type="Proteomes" id="UP000247409"/>
    </source>
</evidence>
<gene>
    <name evidence="1" type="ORF">BWQ96_06620</name>
</gene>
<evidence type="ECO:0000313" key="1">
    <source>
        <dbReference type="EMBL" id="PXF43611.1"/>
    </source>
</evidence>
<sequence>MNTFRLTLIWEFTYGNLTETLRKHVDSRHTKHHNCILLRPACRPHRKYDGTNSLSFEEREPTEYKANPLQHFRVPVYRFLLPNF</sequence>
<dbReference type="Proteomes" id="UP000247409">
    <property type="component" value="Unassembled WGS sequence"/>
</dbReference>
<keyword evidence="2" id="KW-1185">Reference proteome</keyword>
<protein>
    <submittedName>
        <fullName evidence="1">Uncharacterized protein</fullName>
    </submittedName>
</protein>
<dbReference type="AlphaFoldDB" id="A0A2V3INF3"/>
<dbReference type="EMBL" id="NBIV01000117">
    <property type="protein sequence ID" value="PXF43611.1"/>
    <property type="molecule type" value="Genomic_DNA"/>
</dbReference>
<comment type="caution">
    <text evidence="1">The sequence shown here is derived from an EMBL/GenBank/DDBJ whole genome shotgun (WGS) entry which is preliminary data.</text>
</comment>
<accession>A0A2V3INF3</accession>
<organism evidence="1 2">
    <name type="scientific">Gracilariopsis chorda</name>
    <dbReference type="NCBI Taxonomy" id="448386"/>
    <lineage>
        <taxon>Eukaryota</taxon>
        <taxon>Rhodophyta</taxon>
        <taxon>Florideophyceae</taxon>
        <taxon>Rhodymeniophycidae</taxon>
        <taxon>Gracilariales</taxon>
        <taxon>Gracilariaceae</taxon>
        <taxon>Gracilariopsis</taxon>
    </lineage>
</organism>
<proteinExistence type="predicted"/>
<reference evidence="1 2" key="1">
    <citation type="journal article" date="2018" name="Mol. Biol. Evol.">
        <title>Analysis of the draft genome of the red seaweed Gracilariopsis chorda provides insights into genome size evolution in Rhodophyta.</title>
        <authorList>
            <person name="Lee J."/>
            <person name="Yang E.C."/>
            <person name="Graf L."/>
            <person name="Yang J.H."/>
            <person name="Qiu H."/>
            <person name="Zel Zion U."/>
            <person name="Chan C.X."/>
            <person name="Stephens T.G."/>
            <person name="Weber A.P.M."/>
            <person name="Boo G.H."/>
            <person name="Boo S.M."/>
            <person name="Kim K.M."/>
            <person name="Shin Y."/>
            <person name="Jung M."/>
            <person name="Lee S.J."/>
            <person name="Yim H.S."/>
            <person name="Lee J.H."/>
            <person name="Bhattacharya D."/>
            <person name="Yoon H.S."/>
        </authorList>
    </citation>
    <scope>NUCLEOTIDE SEQUENCE [LARGE SCALE GENOMIC DNA]</scope>
    <source>
        <strain evidence="1 2">SKKU-2015</strain>
        <tissue evidence="1">Whole body</tissue>
    </source>
</reference>